<evidence type="ECO:0000256" key="2">
    <source>
        <dbReference type="ARBA" id="ARBA00005184"/>
    </source>
</evidence>
<keyword evidence="4 11" id="KW-0134">Cell wall</keyword>
<dbReference type="PROSITE" id="PS51257">
    <property type="entry name" value="PROKAR_LIPOPROTEIN"/>
    <property type="match status" value="1"/>
</dbReference>
<accession>A0A6P6TD23</accession>
<dbReference type="EC" id="3.1.1.11" evidence="3 11"/>
<dbReference type="PROSITE" id="PS00800">
    <property type="entry name" value="PECTINESTERASE_1"/>
    <property type="match status" value="1"/>
</dbReference>
<evidence type="ECO:0000256" key="6">
    <source>
        <dbReference type="ARBA" id="ARBA00022801"/>
    </source>
</evidence>
<dbReference type="PROSITE" id="PS00503">
    <property type="entry name" value="PECTINESTERASE_2"/>
    <property type="match status" value="1"/>
</dbReference>
<proteinExistence type="predicted"/>
<protein>
    <recommendedName>
        <fullName evidence="3 11">Pectinesterase</fullName>
        <ecNumber evidence="3 11">3.1.1.11</ecNumber>
    </recommendedName>
</protein>
<dbReference type="InterPro" id="IPR012334">
    <property type="entry name" value="Pectin_lyas_fold"/>
</dbReference>
<dbReference type="PANTHER" id="PTHR31707">
    <property type="entry name" value="PECTINESTERASE"/>
    <property type="match status" value="1"/>
</dbReference>
<dbReference type="FunFam" id="2.160.20.10:FF:000029">
    <property type="entry name" value="Pectinesterase 4"/>
    <property type="match status" value="1"/>
</dbReference>
<evidence type="ECO:0000256" key="11">
    <source>
        <dbReference type="RuleBase" id="RU000589"/>
    </source>
</evidence>
<gene>
    <name evidence="14" type="primary">LOC113699436</name>
</gene>
<dbReference type="Pfam" id="PF01095">
    <property type="entry name" value="Pectinesterase"/>
    <property type="match status" value="1"/>
</dbReference>
<dbReference type="Proteomes" id="UP001652660">
    <property type="component" value="Chromosome 7c"/>
</dbReference>
<evidence type="ECO:0000256" key="3">
    <source>
        <dbReference type="ARBA" id="ARBA00013229"/>
    </source>
</evidence>
<evidence type="ECO:0000313" key="14">
    <source>
        <dbReference type="RefSeq" id="XP_027075611.1"/>
    </source>
</evidence>
<dbReference type="SUPFAM" id="SSF51126">
    <property type="entry name" value="Pectin lyase-like"/>
    <property type="match status" value="1"/>
</dbReference>
<evidence type="ECO:0000256" key="8">
    <source>
        <dbReference type="ARBA" id="ARBA00023316"/>
    </source>
</evidence>
<feature type="domain" description="Pectinesterase catalytic" evidence="12">
    <location>
        <begin position="29"/>
        <end position="324"/>
    </location>
</feature>
<keyword evidence="7 11" id="KW-0063">Aspartyl esterase</keyword>
<dbReference type="InterPro" id="IPR000070">
    <property type="entry name" value="Pectinesterase_cat"/>
</dbReference>
<comment type="function">
    <text evidence="11">Acts in the modification of cell walls via demethylesterification of cell wall pectin.</text>
</comment>
<keyword evidence="5 11" id="KW-0964">Secreted</keyword>
<dbReference type="InterPro" id="IPR018040">
    <property type="entry name" value="Pectinesterase_Tyr_AS"/>
</dbReference>
<evidence type="ECO:0000256" key="1">
    <source>
        <dbReference type="ARBA" id="ARBA00004191"/>
    </source>
</evidence>
<evidence type="ECO:0000313" key="13">
    <source>
        <dbReference type="Proteomes" id="UP001652660"/>
    </source>
</evidence>
<organism evidence="13 14">
    <name type="scientific">Coffea arabica</name>
    <name type="common">Arabian coffee</name>
    <dbReference type="NCBI Taxonomy" id="13443"/>
    <lineage>
        <taxon>Eukaryota</taxon>
        <taxon>Viridiplantae</taxon>
        <taxon>Streptophyta</taxon>
        <taxon>Embryophyta</taxon>
        <taxon>Tracheophyta</taxon>
        <taxon>Spermatophyta</taxon>
        <taxon>Magnoliopsida</taxon>
        <taxon>eudicotyledons</taxon>
        <taxon>Gunneridae</taxon>
        <taxon>Pentapetalae</taxon>
        <taxon>asterids</taxon>
        <taxon>lamiids</taxon>
        <taxon>Gentianales</taxon>
        <taxon>Rubiaceae</taxon>
        <taxon>Ixoroideae</taxon>
        <taxon>Gardenieae complex</taxon>
        <taxon>Bertiereae - Coffeeae clade</taxon>
        <taxon>Coffeeae</taxon>
        <taxon>Coffea</taxon>
    </lineage>
</organism>
<dbReference type="UniPathway" id="UPA00545">
    <property type="reaction ID" value="UER00823"/>
</dbReference>
<reference evidence="14" key="2">
    <citation type="submission" date="2025-08" db="UniProtKB">
        <authorList>
            <consortium name="RefSeq"/>
        </authorList>
    </citation>
    <scope>IDENTIFICATION</scope>
    <source>
        <tissue evidence="14">Leaves</tissue>
    </source>
</reference>
<feature type="signal peptide" evidence="11">
    <location>
        <begin position="1"/>
        <end position="20"/>
    </location>
</feature>
<keyword evidence="11" id="KW-0732">Signal</keyword>
<evidence type="ECO:0000259" key="12">
    <source>
        <dbReference type="Pfam" id="PF01095"/>
    </source>
</evidence>
<dbReference type="OrthoDB" id="2019149at2759"/>
<reference evidence="13" key="1">
    <citation type="journal article" date="2025" name="Foods">
        <title>Unveiling the Microbial Signatures of Arabica Coffee Cherries: Insights into Ripeness Specific Diversity, Functional Traits, and Implications for Quality and Safety.</title>
        <authorList>
            <consortium name="RefSeq"/>
            <person name="Tenea G.N."/>
            <person name="Cifuentes V."/>
            <person name="Reyes P."/>
            <person name="Cevallos-Vallejos M."/>
        </authorList>
    </citation>
    <scope>NUCLEOTIDE SEQUENCE [LARGE SCALE GENOMIC DNA]</scope>
</reference>
<feature type="active site" evidence="10">
    <location>
        <position position="175"/>
    </location>
</feature>
<dbReference type="GO" id="GO:0045490">
    <property type="term" value="P:pectin catabolic process"/>
    <property type="evidence" value="ECO:0007669"/>
    <property type="project" value="UniProtKB-UniRule"/>
</dbReference>
<keyword evidence="13" id="KW-1185">Reference proteome</keyword>
<evidence type="ECO:0000256" key="4">
    <source>
        <dbReference type="ARBA" id="ARBA00022512"/>
    </source>
</evidence>
<dbReference type="InterPro" id="IPR011050">
    <property type="entry name" value="Pectin_lyase_fold/virulence"/>
</dbReference>
<dbReference type="RefSeq" id="XP_027075611.1">
    <property type="nucleotide sequence ID" value="XM_027219810.1"/>
</dbReference>
<feature type="chain" id="PRO_5028510212" description="Pectinesterase" evidence="11">
    <location>
        <begin position="21"/>
        <end position="339"/>
    </location>
</feature>
<dbReference type="GO" id="GO:0030599">
    <property type="term" value="F:pectinesterase activity"/>
    <property type="evidence" value="ECO:0007669"/>
    <property type="project" value="UniProtKB-UniRule"/>
</dbReference>
<dbReference type="GO" id="GO:0042545">
    <property type="term" value="P:cell wall modification"/>
    <property type="evidence" value="ECO:0007669"/>
    <property type="project" value="UniProtKB-UniRule"/>
</dbReference>
<evidence type="ECO:0000256" key="10">
    <source>
        <dbReference type="PROSITE-ProRule" id="PRU10040"/>
    </source>
</evidence>
<comment type="catalytic activity">
    <reaction evidence="9 11">
        <text>[(1-&gt;4)-alpha-D-galacturonosyl methyl ester](n) + n H2O = [(1-&gt;4)-alpha-D-galacturonosyl](n) + n methanol + n H(+)</text>
        <dbReference type="Rhea" id="RHEA:22380"/>
        <dbReference type="Rhea" id="RHEA-COMP:14570"/>
        <dbReference type="Rhea" id="RHEA-COMP:14573"/>
        <dbReference type="ChEBI" id="CHEBI:15377"/>
        <dbReference type="ChEBI" id="CHEBI:15378"/>
        <dbReference type="ChEBI" id="CHEBI:17790"/>
        <dbReference type="ChEBI" id="CHEBI:140522"/>
        <dbReference type="ChEBI" id="CHEBI:140523"/>
        <dbReference type="EC" id="3.1.1.11"/>
    </reaction>
</comment>
<dbReference type="GeneID" id="113699436"/>
<evidence type="ECO:0000256" key="7">
    <source>
        <dbReference type="ARBA" id="ARBA00023085"/>
    </source>
</evidence>
<dbReference type="AlphaFoldDB" id="A0A6P6TD23"/>
<dbReference type="Gene3D" id="2.160.20.10">
    <property type="entry name" value="Single-stranded right-handed beta-helix, Pectin lyase-like"/>
    <property type="match status" value="1"/>
</dbReference>
<name>A0A6P6TD23_COFAR</name>
<sequence length="339" mass="36815">MSKVVLLALLFPLAMGCSDALPSDFAFNATVSLSRPGAFRKVMDAIAAAPSGSESRYYIHVEAGVYQEIVCISKEKTNIALIGDGADVTKITMNRKVPDFETWETATFSVYGDGFMAQFIAFENPAGEGNQAVALLSEADQSSFYRCRFLGYHDTLYAKAGAQFYRECDIYGTVDFIFGHAAAVFQLCHLYALPAASEMITFTAQGNKNDGKKSGFVIHNCMLTTAPRARAPGSKNEFNGAYLGRPWTSLSTVIVMQSFLDSFINPAGWLEWPGHSTSTVTYREYLNSGPGAATGGRVPWPGYKVLSQPSDAMPFTVGQFIVGDSWLPETGIPYTSGLF</sequence>
<evidence type="ECO:0000256" key="5">
    <source>
        <dbReference type="ARBA" id="ARBA00022525"/>
    </source>
</evidence>
<evidence type="ECO:0000256" key="9">
    <source>
        <dbReference type="ARBA" id="ARBA00047928"/>
    </source>
</evidence>
<dbReference type="InterPro" id="IPR033131">
    <property type="entry name" value="Pectinesterase_Asp_AS"/>
</dbReference>
<comment type="pathway">
    <text evidence="2 11">Glycan metabolism; pectin degradation; 2-dehydro-3-deoxy-D-gluconate from pectin: step 1/5.</text>
</comment>
<comment type="subcellular location">
    <subcellularLocation>
        <location evidence="1 11">Secreted</location>
        <location evidence="1 11">Cell wall</location>
    </subcellularLocation>
</comment>
<keyword evidence="8 11" id="KW-0961">Cell wall biogenesis/degradation</keyword>
<keyword evidence="6 11" id="KW-0378">Hydrolase</keyword>